<keyword evidence="7" id="KW-1185">Reference proteome</keyword>
<feature type="transmembrane region" description="Helical" evidence="4">
    <location>
        <begin position="292"/>
        <end position="313"/>
    </location>
</feature>
<dbReference type="InterPro" id="IPR050327">
    <property type="entry name" value="Proton-linked_MCT"/>
</dbReference>
<dbReference type="CDD" id="cd17355">
    <property type="entry name" value="MFS_YcxA_like"/>
    <property type="match status" value="1"/>
</dbReference>
<feature type="transmembrane region" description="Helical" evidence="4">
    <location>
        <begin position="161"/>
        <end position="185"/>
    </location>
</feature>
<dbReference type="InterPro" id="IPR011701">
    <property type="entry name" value="MFS"/>
</dbReference>
<dbReference type="Pfam" id="PF07690">
    <property type="entry name" value="MFS_1"/>
    <property type="match status" value="1"/>
</dbReference>
<feature type="transmembrane region" description="Helical" evidence="4">
    <location>
        <begin position="213"/>
        <end position="234"/>
    </location>
</feature>
<proteinExistence type="predicted"/>
<evidence type="ECO:0000256" key="2">
    <source>
        <dbReference type="ARBA" id="ARBA00022989"/>
    </source>
</evidence>
<dbReference type="InterPro" id="IPR020846">
    <property type="entry name" value="MFS_dom"/>
</dbReference>
<keyword evidence="2 4" id="KW-1133">Transmembrane helix</keyword>
<feature type="transmembrane region" description="Helical" evidence="4">
    <location>
        <begin position="76"/>
        <end position="95"/>
    </location>
</feature>
<evidence type="ECO:0000256" key="1">
    <source>
        <dbReference type="ARBA" id="ARBA00022692"/>
    </source>
</evidence>
<evidence type="ECO:0000259" key="5">
    <source>
        <dbReference type="PROSITE" id="PS50850"/>
    </source>
</evidence>
<keyword evidence="1 4" id="KW-0812">Transmembrane</keyword>
<name>A0ABY7SH70_9RHOB</name>
<dbReference type="PANTHER" id="PTHR11360:SF284">
    <property type="entry name" value="EG:103B4.3 PROTEIN-RELATED"/>
    <property type="match status" value="1"/>
</dbReference>
<gene>
    <name evidence="6" type="ORF">JHX87_12380</name>
</gene>
<evidence type="ECO:0000256" key="3">
    <source>
        <dbReference type="ARBA" id="ARBA00023136"/>
    </source>
</evidence>
<dbReference type="SUPFAM" id="SSF103473">
    <property type="entry name" value="MFS general substrate transporter"/>
    <property type="match status" value="1"/>
</dbReference>
<feature type="transmembrane region" description="Helical" evidence="4">
    <location>
        <begin position="47"/>
        <end position="69"/>
    </location>
</feature>
<feature type="domain" description="Major facilitator superfamily (MFS) profile" evidence="5">
    <location>
        <begin position="8"/>
        <end position="407"/>
    </location>
</feature>
<dbReference type="Gene3D" id="1.20.1250.20">
    <property type="entry name" value="MFS general substrate transporter like domains"/>
    <property type="match status" value="2"/>
</dbReference>
<reference evidence="6 7" key="1">
    <citation type="submission" date="2021-01" db="EMBL/GenBank/DDBJ databases">
        <title>Biogeographic distribution of Paracoccus.</title>
        <authorList>
            <person name="Hollensteiner J."/>
            <person name="Leineberger J."/>
            <person name="Brinkhoff T."/>
            <person name="Daniel R."/>
        </authorList>
    </citation>
    <scope>NUCLEOTIDE SEQUENCE [LARGE SCALE GENOMIC DNA]</scope>
    <source>
        <strain evidence="6 7">KCTC 22803</strain>
    </source>
</reference>
<feature type="transmembrane region" description="Helical" evidence="4">
    <location>
        <begin position="101"/>
        <end position="123"/>
    </location>
</feature>
<protein>
    <submittedName>
        <fullName evidence="6">MFS transporter</fullName>
    </submittedName>
</protein>
<dbReference type="PROSITE" id="PS50850">
    <property type="entry name" value="MFS"/>
    <property type="match status" value="1"/>
</dbReference>
<dbReference type="InterPro" id="IPR036259">
    <property type="entry name" value="MFS_trans_sf"/>
</dbReference>
<feature type="transmembrane region" description="Helical" evidence="4">
    <location>
        <begin position="319"/>
        <end position="344"/>
    </location>
</feature>
<sequence>MSSQSRIFTPVLIGGCFILLINFALRASFGVFQIPIAEEFAWPRAEFSLAIAIQNLAWGIGQPIFGALAEKWGDRWAIILGALLYSSGLILTAYANTPAGMQLLEIMVGFGVAGTGFGVILAIVGRAASDENRSLALGIATAAGSAGQVFGAPLAEILLAFYTWQAVFIIFGVIVLSCLFFLPMLGDGKPATRSELEESMGSVLNRAFRDPSYMMIFAGFFSCGYQLGFITAHFPAMITEMCGPISPLGTLASIGITSTSALGAVAISLIGMANVAGSILAGWLGKRYSKKYLLAGVYTLRTIAAATFILMPITPTSVIIFSLVMGGLWLATVPLTSGLVAYIYGLRYMGTLYGFVFLSHQLGAFLGVWLGGMLYDVYGDYTLVWWIGVGVGAFSALIHLPIREAPARLAPAPA</sequence>
<dbReference type="PANTHER" id="PTHR11360">
    <property type="entry name" value="MONOCARBOXYLATE TRANSPORTER"/>
    <property type="match status" value="1"/>
</dbReference>
<feature type="transmembrane region" description="Helical" evidence="4">
    <location>
        <begin position="254"/>
        <end position="280"/>
    </location>
</feature>
<feature type="transmembrane region" description="Helical" evidence="4">
    <location>
        <begin position="383"/>
        <end position="402"/>
    </location>
</feature>
<evidence type="ECO:0000313" key="6">
    <source>
        <dbReference type="EMBL" id="WCR06288.1"/>
    </source>
</evidence>
<dbReference type="EMBL" id="CP067136">
    <property type="protein sequence ID" value="WCR06288.1"/>
    <property type="molecule type" value="Genomic_DNA"/>
</dbReference>
<feature type="transmembrane region" description="Helical" evidence="4">
    <location>
        <begin position="351"/>
        <end position="371"/>
    </location>
</feature>
<feature type="transmembrane region" description="Helical" evidence="4">
    <location>
        <begin position="7"/>
        <end position="27"/>
    </location>
</feature>
<evidence type="ECO:0000256" key="4">
    <source>
        <dbReference type="SAM" id="Phobius"/>
    </source>
</evidence>
<organism evidence="6 7">
    <name type="scientific">Paracoccus fistulariae</name>
    <dbReference type="NCBI Taxonomy" id="658446"/>
    <lineage>
        <taxon>Bacteria</taxon>
        <taxon>Pseudomonadati</taxon>
        <taxon>Pseudomonadota</taxon>
        <taxon>Alphaproteobacteria</taxon>
        <taxon>Rhodobacterales</taxon>
        <taxon>Paracoccaceae</taxon>
        <taxon>Paracoccus</taxon>
    </lineage>
</organism>
<evidence type="ECO:0000313" key="7">
    <source>
        <dbReference type="Proteomes" id="UP001219349"/>
    </source>
</evidence>
<feature type="transmembrane region" description="Helical" evidence="4">
    <location>
        <begin position="135"/>
        <end position="155"/>
    </location>
</feature>
<dbReference type="RefSeq" id="WP_271883999.1">
    <property type="nucleotide sequence ID" value="NZ_CP067136.1"/>
</dbReference>
<accession>A0ABY7SH70</accession>
<keyword evidence="3 4" id="KW-0472">Membrane</keyword>
<dbReference type="Proteomes" id="UP001219349">
    <property type="component" value="Chromosome"/>
</dbReference>